<dbReference type="InterPro" id="IPR016181">
    <property type="entry name" value="Acyl_CoA_acyltransferase"/>
</dbReference>
<dbReference type="AlphaFoldDB" id="A0A9W6SLF6"/>
<evidence type="ECO:0000256" key="4">
    <source>
        <dbReference type="SAM" id="MobiDB-lite"/>
    </source>
</evidence>
<evidence type="ECO:0000313" key="7">
    <source>
        <dbReference type="Proteomes" id="UP001165079"/>
    </source>
</evidence>
<dbReference type="EMBL" id="BSTX01000001">
    <property type="protein sequence ID" value="GLZ76766.1"/>
    <property type="molecule type" value="Genomic_DNA"/>
</dbReference>
<dbReference type="PROSITE" id="PS51186">
    <property type="entry name" value="GNAT"/>
    <property type="match status" value="1"/>
</dbReference>
<evidence type="ECO:0000256" key="2">
    <source>
        <dbReference type="ARBA" id="ARBA00023315"/>
    </source>
</evidence>
<dbReference type="PANTHER" id="PTHR43792">
    <property type="entry name" value="GNAT FAMILY, PUTATIVE (AFU_ORTHOLOGUE AFUA_3G00765)-RELATED-RELATED"/>
    <property type="match status" value="1"/>
</dbReference>
<comment type="caution">
    <text evidence="6">The sequence shown here is derived from an EMBL/GenBank/DDBJ whole genome shotgun (WGS) entry which is preliminary data.</text>
</comment>
<name>A0A9W6SLF6_9ACTN</name>
<keyword evidence="7" id="KW-1185">Reference proteome</keyword>
<dbReference type="InterPro" id="IPR051531">
    <property type="entry name" value="N-acetyltransferase"/>
</dbReference>
<organism evidence="6 7">
    <name type="scientific">Actinorhabdospora filicis</name>
    <dbReference type="NCBI Taxonomy" id="1785913"/>
    <lineage>
        <taxon>Bacteria</taxon>
        <taxon>Bacillati</taxon>
        <taxon>Actinomycetota</taxon>
        <taxon>Actinomycetes</taxon>
        <taxon>Micromonosporales</taxon>
        <taxon>Micromonosporaceae</taxon>
        <taxon>Actinorhabdospora</taxon>
    </lineage>
</organism>
<accession>A0A9W6SLF6</accession>
<evidence type="ECO:0000256" key="1">
    <source>
        <dbReference type="ARBA" id="ARBA00022679"/>
    </source>
</evidence>
<dbReference type="Gene3D" id="3.40.630.30">
    <property type="match status" value="1"/>
</dbReference>
<comment type="similarity">
    <text evidence="3">Belongs to the acetyltransferase family. RimJ subfamily.</text>
</comment>
<gene>
    <name evidence="6" type="ORF">Afil01_15730</name>
</gene>
<sequence>MWRHTYVMFPVTLVGPRVCWREMSPADAEALHDLLVHPAVFDKTLDEDVPPADALRDYLREQLGTLEDPERARYKLALTLDGRVIGTGGIELRGRHTGEVGYVLAHDQWGKGLATEAAALLIDFAFDDLGLHRVIGHTDPANIGSRRVLEKCGLSFEGVHRSDTLQRGEWRDSAAYAIVEDDPRPWTGQRGDGPGGSYALRTAKTR</sequence>
<proteinExistence type="inferred from homology"/>
<dbReference type="PANTHER" id="PTHR43792:SF8">
    <property type="entry name" value="[RIBOSOMAL PROTEIN US5]-ALANINE N-ACETYLTRANSFERASE"/>
    <property type="match status" value="1"/>
</dbReference>
<reference evidence="6" key="1">
    <citation type="submission" date="2023-03" db="EMBL/GenBank/DDBJ databases">
        <title>Actinorhabdospora filicis NBRC 111898.</title>
        <authorList>
            <person name="Ichikawa N."/>
            <person name="Sato H."/>
            <person name="Tonouchi N."/>
        </authorList>
    </citation>
    <scope>NUCLEOTIDE SEQUENCE</scope>
    <source>
        <strain evidence="6">NBRC 111898</strain>
    </source>
</reference>
<keyword evidence="1" id="KW-0808">Transferase</keyword>
<evidence type="ECO:0000313" key="6">
    <source>
        <dbReference type="EMBL" id="GLZ76766.1"/>
    </source>
</evidence>
<feature type="region of interest" description="Disordered" evidence="4">
    <location>
        <begin position="181"/>
        <end position="206"/>
    </location>
</feature>
<keyword evidence="2" id="KW-0012">Acyltransferase</keyword>
<evidence type="ECO:0000259" key="5">
    <source>
        <dbReference type="PROSITE" id="PS51186"/>
    </source>
</evidence>
<dbReference type="InterPro" id="IPR000182">
    <property type="entry name" value="GNAT_dom"/>
</dbReference>
<dbReference type="Proteomes" id="UP001165079">
    <property type="component" value="Unassembled WGS sequence"/>
</dbReference>
<dbReference type="GO" id="GO:0016747">
    <property type="term" value="F:acyltransferase activity, transferring groups other than amino-acyl groups"/>
    <property type="evidence" value="ECO:0007669"/>
    <property type="project" value="InterPro"/>
</dbReference>
<evidence type="ECO:0000256" key="3">
    <source>
        <dbReference type="ARBA" id="ARBA00038502"/>
    </source>
</evidence>
<protein>
    <recommendedName>
        <fullName evidence="5">N-acetyltransferase domain-containing protein</fullName>
    </recommendedName>
</protein>
<dbReference type="SUPFAM" id="SSF55729">
    <property type="entry name" value="Acyl-CoA N-acyltransferases (Nat)"/>
    <property type="match status" value="1"/>
</dbReference>
<feature type="domain" description="N-acetyltransferase" evidence="5">
    <location>
        <begin position="18"/>
        <end position="185"/>
    </location>
</feature>
<dbReference type="Pfam" id="PF13302">
    <property type="entry name" value="Acetyltransf_3"/>
    <property type="match status" value="1"/>
</dbReference>